<organism evidence="2 3">
    <name type="scientific">Paramarasmius palmivorus</name>
    <dbReference type="NCBI Taxonomy" id="297713"/>
    <lineage>
        <taxon>Eukaryota</taxon>
        <taxon>Fungi</taxon>
        <taxon>Dikarya</taxon>
        <taxon>Basidiomycota</taxon>
        <taxon>Agaricomycotina</taxon>
        <taxon>Agaricomycetes</taxon>
        <taxon>Agaricomycetidae</taxon>
        <taxon>Agaricales</taxon>
        <taxon>Marasmiineae</taxon>
        <taxon>Marasmiaceae</taxon>
        <taxon>Paramarasmius</taxon>
    </lineage>
</organism>
<gene>
    <name evidence="2" type="ORF">VNI00_016378</name>
</gene>
<keyword evidence="3" id="KW-1185">Reference proteome</keyword>
<dbReference type="EMBL" id="JAYKXP010000126">
    <property type="protein sequence ID" value="KAK7024342.1"/>
    <property type="molecule type" value="Genomic_DNA"/>
</dbReference>
<accession>A0AAW0BDQ3</accession>
<feature type="transmembrane region" description="Helical" evidence="1">
    <location>
        <begin position="27"/>
        <end position="48"/>
    </location>
</feature>
<feature type="transmembrane region" description="Helical" evidence="1">
    <location>
        <begin position="80"/>
        <end position="100"/>
    </location>
</feature>
<sequence>MLILLRGRMARRRGLTKFRPPRTHREFKVHIASFLMALIMLLLGSMHVSVDLYRILDAFIFQASIQTPNQTLSAINSRTFLAKVSIYYLQTLVGDGFWLYRTYVIWNNDKRIGAALLTFLLASAAIGIRVFDLYSHTSNIGDPIFASQNHAWAISYAMLTLTINVGSTVLIASRIWYTHRKAAQLFPETMQQPCRLPTVTFIVIESGAVYSTCLIILITLYLCGNYAQYIVNDAVRLY</sequence>
<protein>
    <submittedName>
        <fullName evidence="2">Uncharacterized protein</fullName>
    </submittedName>
</protein>
<feature type="transmembrane region" description="Helical" evidence="1">
    <location>
        <begin position="112"/>
        <end position="131"/>
    </location>
</feature>
<dbReference type="Proteomes" id="UP001383192">
    <property type="component" value="Unassembled WGS sequence"/>
</dbReference>
<keyword evidence="1" id="KW-0472">Membrane</keyword>
<evidence type="ECO:0000313" key="3">
    <source>
        <dbReference type="Proteomes" id="UP001383192"/>
    </source>
</evidence>
<keyword evidence="1" id="KW-1133">Transmembrane helix</keyword>
<evidence type="ECO:0000313" key="2">
    <source>
        <dbReference type="EMBL" id="KAK7024342.1"/>
    </source>
</evidence>
<reference evidence="2 3" key="1">
    <citation type="submission" date="2024-01" db="EMBL/GenBank/DDBJ databases">
        <title>A draft genome for a cacao thread blight-causing isolate of Paramarasmius palmivorus.</title>
        <authorList>
            <person name="Baruah I.K."/>
            <person name="Bukari Y."/>
            <person name="Amoako-Attah I."/>
            <person name="Meinhardt L.W."/>
            <person name="Bailey B.A."/>
            <person name="Cohen S.P."/>
        </authorList>
    </citation>
    <scope>NUCLEOTIDE SEQUENCE [LARGE SCALE GENOMIC DNA]</scope>
    <source>
        <strain evidence="2 3">GH-12</strain>
    </source>
</reference>
<evidence type="ECO:0000256" key="1">
    <source>
        <dbReference type="SAM" id="Phobius"/>
    </source>
</evidence>
<feature type="transmembrane region" description="Helical" evidence="1">
    <location>
        <begin position="151"/>
        <end position="177"/>
    </location>
</feature>
<comment type="caution">
    <text evidence="2">The sequence shown here is derived from an EMBL/GenBank/DDBJ whole genome shotgun (WGS) entry which is preliminary data.</text>
</comment>
<dbReference type="AlphaFoldDB" id="A0AAW0BDQ3"/>
<proteinExistence type="predicted"/>
<keyword evidence="1" id="KW-0812">Transmembrane</keyword>
<feature type="transmembrane region" description="Helical" evidence="1">
    <location>
        <begin position="198"/>
        <end position="222"/>
    </location>
</feature>
<name>A0AAW0BDQ3_9AGAR</name>